<accession>A0A3N9UEC4</accession>
<organism evidence="2 3">
    <name type="scientific">Lysinibacillus composti</name>
    <dbReference type="NCBI Taxonomy" id="720633"/>
    <lineage>
        <taxon>Bacteria</taxon>
        <taxon>Bacillati</taxon>
        <taxon>Bacillota</taxon>
        <taxon>Bacilli</taxon>
        <taxon>Bacillales</taxon>
        <taxon>Bacillaceae</taxon>
        <taxon>Lysinibacillus</taxon>
    </lineage>
</organism>
<dbReference type="AlphaFoldDB" id="A0A3N9UEC4"/>
<feature type="chain" id="PRO_5038493579" evidence="1">
    <location>
        <begin position="18"/>
        <end position="123"/>
    </location>
</feature>
<dbReference type="PROSITE" id="PS51257">
    <property type="entry name" value="PROKAR_LIPOPROTEIN"/>
    <property type="match status" value="1"/>
</dbReference>
<proteinExistence type="predicted"/>
<dbReference type="OrthoDB" id="2452916at2"/>
<evidence type="ECO:0000313" key="3">
    <source>
        <dbReference type="Proteomes" id="UP000274033"/>
    </source>
</evidence>
<protein>
    <submittedName>
        <fullName evidence="2">Peptidylprolyl isomerase</fullName>
    </submittedName>
</protein>
<reference evidence="2 3" key="1">
    <citation type="journal article" date="2013" name="J. Microbiol.">
        <title>Lysinibacillus chungkukjangi sp. nov., isolated from Chungkukjang, Korean fermented soybean food.</title>
        <authorList>
            <person name="Kim S.J."/>
            <person name="Jang Y.H."/>
            <person name="Hamada M."/>
            <person name="Ahn J.H."/>
            <person name="Weon H.Y."/>
            <person name="Suzuki K."/>
            <person name="Whang K.S."/>
            <person name="Kwon S.W."/>
        </authorList>
    </citation>
    <scope>NUCLEOTIDE SEQUENCE [LARGE SCALE GENOMIC DNA]</scope>
    <source>
        <strain evidence="2 3">MCCC 1A12701</strain>
    </source>
</reference>
<evidence type="ECO:0000256" key="1">
    <source>
        <dbReference type="SAM" id="SignalP"/>
    </source>
</evidence>
<feature type="signal peptide" evidence="1">
    <location>
        <begin position="1"/>
        <end position="17"/>
    </location>
</feature>
<sequence>MKKILLLVFLLISILAACNSSTLSFKEIEKIPKNVQQAVDPNLKLQSITDGGKGYYIVFYSRGDVETDIETKGDTLIIKFNVTNQVNDVEKQNTFYLTTDTKHHAIDVQVNGESIPFDNITVQ</sequence>
<gene>
    <name evidence="2" type="ORF">EBB45_10500</name>
</gene>
<keyword evidence="2" id="KW-0413">Isomerase</keyword>
<dbReference type="GO" id="GO:0016853">
    <property type="term" value="F:isomerase activity"/>
    <property type="evidence" value="ECO:0007669"/>
    <property type="project" value="UniProtKB-KW"/>
</dbReference>
<keyword evidence="1" id="KW-0732">Signal</keyword>
<keyword evidence="3" id="KW-1185">Reference proteome</keyword>
<comment type="caution">
    <text evidence="2">The sequence shown here is derived from an EMBL/GenBank/DDBJ whole genome shotgun (WGS) entry which is preliminary data.</text>
</comment>
<evidence type="ECO:0000313" key="2">
    <source>
        <dbReference type="EMBL" id="RQW74653.1"/>
    </source>
</evidence>
<dbReference type="Proteomes" id="UP000274033">
    <property type="component" value="Unassembled WGS sequence"/>
</dbReference>
<name>A0A3N9UEC4_9BACI</name>
<dbReference type="RefSeq" id="WP_124764463.1">
    <property type="nucleotide sequence ID" value="NZ_JAFBDY010000007.1"/>
</dbReference>
<dbReference type="EMBL" id="RRCT01000008">
    <property type="protein sequence ID" value="RQW74653.1"/>
    <property type="molecule type" value="Genomic_DNA"/>
</dbReference>